<sequence>MQNSSDSQSRLAQNSWLNVAEIVTIVGSLGGAIAALLTQQAVLASVPLSLAVSLNWFNRKQQLNDMLQLQQGVIAALQAEQIQPMAQQQADLNAWVKTLEAEQQTLVQTSQALTAKEQHLATQLKSVSEIVDADLAIRKSANPNEAHYHRGLNHEQLGNLEAAAEDFQQATLLNPQHADAFFHLGVVRLHLGNRQLAVQYLRTAAKLYLGQGDIHNYQKARDLCNETHYLNTEQPSGSEQANSSDVVPVAELFA</sequence>
<name>A0A8K2A967_9CYAN</name>
<dbReference type="InterPro" id="IPR019734">
    <property type="entry name" value="TPR_rpt"/>
</dbReference>
<comment type="caution">
    <text evidence="5">The sequence shown here is derived from an EMBL/GenBank/DDBJ whole genome shotgun (WGS) entry which is preliminary data.</text>
</comment>
<evidence type="ECO:0000256" key="1">
    <source>
        <dbReference type="ARBA" id="ARBA00022737"/>
    </source>
</evidence>
<dbReference type="AlphaFoldDB" id="A0A8K2A967"/>
<organism evidence="5 6">
    <name type="scientific">Petrachloros mirabilis ULC683</name>
    <dbReference type="NCBI Taxonomy" id="2781853"/>
    <lineage>
        <taxon>Bacteria</taxon>
        <taxon>Bacillati</taxon>
        <taxon>Cyanobacteriota</taxon>
        <taxon>Cyanophyceae</taxon>
        <taxon>Synechococcales</taxon>
        <taxon>Petrachlorosaceae</taxon>
        <taxon>Petrachloros</taxon>
        <taxon>Petrachloros mirabilis</taxon>
    </lineage>
</organism>
<dbReference type="RefSeq" id="WP_161826148.1">
    <property type="nucleotide sequence ID" value="NZ_WVIC01000030.1"/>
</dbReference>
<keyword evidence="4" id="KW-0472">Membrane</keyword>
<dbReference type="Gene3D" id="1.25.40.10">
    <property type="entry name" value="Tetratricopeptide repeat domain"/>
    <property type="match status" value="1"/>
</dbReference>
<keyword evidence="1" id="KW-0677">Repeat</keyword>
<dbReference type="Proteomes" id="UP000607397">
    <property type="component" value="Unassembled WGS sequence"/>
</dbReference>
<protein>
    <submittedName>
        <fullName evidence="5">Tetratricopeptide repeat protein</fullName>
    </submittedName>
</protein>
<feature type="transmembrane region" description="Helical" evidence="4">
    <location>
        <begin position="16"/>
        <end position="35"/>
    </location>
</feature>
<reference evidence="5" key="1">
    <citation type="submission" date="2019-12" db="EMBL/GenBank/DDBJ databases">
        <title>High-Quality draft genome sequences of three cyanobacteria isolated from the limestone walls of the Old Cathedral of Coimbra.</title>
        <authorList>
            <person name="Tiago I."/>
            <person name="Soares F."/>
            <person name="Portugal A."/>
        </authorList>
    </citation>
    <scope>NUCLEOTIDE SEQUENCE [LARGE SCALE GENOMIC DNA]</scope>
    <source>
        <strain evidence="5">C</strain>
    </source>
</reference>
<keyword evidence="4" id="KW-1133">Transmembrane helix</keyword>
<dbReference type="SUPFAM" id="SSF48452">
    <property type="entry name" value="TPR-like"/>
    <property type="match status" value="1"/>
</dbReference>
<gene>
    <name evidence="5" type="ORF">GS597_14355</name>
</gene>
<proteinExistence type="predicted"/>
<dbReference type="EMBL" id="WVIC01000030">
    <property type="protein sequence ID" value="NCJ07670.1"/>
    <property type="molecule type" value="Genomic_DNA"/>
</dbReference>
<dbReference type="Pfam" id="PF13432">
    <property type="entry name" value="TPR_16"/>
    <property type="match status" value="1"/>
</dbReference>
<dbReference type="PROSITE" id="PS50005">
    <property type="entry name" value="TPR"/>
    <property type="match status" value="1"/>
</dbReference>
<evidence type="ECO:0000313" key="5">
    <source>
        <dbReference type="EMBL" id="NCJ07670.1"/>
    </source>
</evidence>
<dbReference type="PANTHER" id="PTHR44858:SF1">
    <property type="entry name" value="UDP-N-ACETYLGLUCOSAMINE--PEPTIDE N-ACETYLGLUCOSAMINYLTRANSFERASE SPINDLY-RELATED"/>
    <property type="match status" value="1"/>
</dbReference>
<accession>A0A8K2A967</accession>
<keyword evidence="6" id="KW-1185">Reference proteome</keyword>
<dbReference type="InterPro" id="IPR011990">
    <property type="entry name" value="TPR-like_helical_dom_sf"/>
</dbReference>
<evidence type="ECO:0000256" key="3">
    <source>
        <dbReference type="PROSITE-ProRule" id="PRU00339"/>
    </source>
</evidence>
<dbReference type="SMART" id="SM00028">
    <property type="entry name" value="TPR"/>
    <property type="match status" value="2"/>
</dbReference>
<dbReference type="PANTHER" id="PTHR44858">
    <property type="entry name" value="TETRATRICOPEPTIDE REPEAT PROTEIN 6"/>
    <property type="match status" value="1"/>
</dbReference>
<evidence type="ECO:0000313" key="6">
    <source>
        <dbReference type="Proteomes" id="UP000607397"/>
    </source>
</evidence>
<keyword evidence="2 3" id="KW-0802">TPR repeat</keyword>
<feature type="repeat" description="TPR" evidence="3">
    <location>
        <begin position="144"/>
        <end position="177"/>
    </location>
</feature>
<keyword evidence="4" id="KW-0812">Transmembrane</keyword>
<evidence type="ECO:0000256" key="2">
    <source>
        <dbReference type="ARBA" id="ARBA00022803"/>
    </source>
</evidence>
<dbReference type="InterPro" id="IPR050498">
    <property type="entry name" value="Ycf3"/>
</dbReference>
<evidence type="ECO:0000256" key="4">
    <source>
        <dbReference type="SAM" id="Phobius"/>
    </source>
</evidence>